<organism evidence="1 2">
    <name type="scientific">Ambrosiozyma monospora</name>
    <name type="common">Yeast</name>
    <name type="synonym">Endomycopsis monosporus</name>
    <dbReference type="NCBI Taxonomy" id="43982"/>
    <lineage>
        <taxon>Eukaryota</taxon>
        <taxon>Fungi</taxon>
        <taxon>Dikarya</taxon>
        <taxon>Ascomycota</taxon>
        <taxon>Saccharomycotina</taxon>
        <taxon>Pichiomycetes</taxon>
        <taxon>Pichiales</taxon>
        <taxon>Pichiaceae</taxon>
        <taxon>Ambrosiozyma</taxon>
    </lineage>
</organism>
<dbReference type="Proteomes" id="UP001165064">
    <property type="component" value="Unassembled WGS sequence"/>
</dbReference>
<dbReference type="EMBL" id="BSXS01001379">
    <property type="protein sequence ID" value="GME76004.1"/>
    <property type="molecule type" value="Genomic_DNA"/>
</dbReference>
<name>A0ACB5SXK5_AMBMO</name>
<proteinExistence type="predicted"/>
<accession>A0ACB5SXK5</accession>
<keyword evidence="2" id="KW-1185">Reference proteome</keyword>
<sequence>MKVLVVYAHPEPKSLNGSLFKVTIEELKRLGHEVKTSDLYAMKWKAGIDADDYPEFDKSGRLDIAGESGKGYNNSSLTKDVLEEQEKLKWADLLILQFPMWWFSMPAILKGWIDRVFTNGLAYGVGYSDEKPHGERYGEGSFKGKRAMLSITIGGSENAFSETGLSGDIFDLLYPIQHGILYYTGYSVLNPFLVHGTFSVSDEAYAKTVAELRERLKNLETEEPIAFRTQNGGDYDLKTLKLKPEAFDPKVRGLKIHLKK</sequence>
<evidence type="ECO:0000313" key="1">
    <source>
        <dbReference type="EMBL" id="GME76004.1"/>
    </source>
</evidence>
<protein>
    <submittedName>
        <fullName evidence="1">Unnamed protein product</fullName>
    </submittedName>
</protein>
<reference evidence="1" key="1">
    <citation type="submission" date="2023-04" db="EMBL/GenBank/DDBJ databases">
        <title>Ambrosiozyma monospora NBRC 10751.</title>
        <authorList>
            <person name="Ichikawa N."/>
            <person name="Sato H."/>
            <person name="Tonouchi N."/>
        </authorList>
    </citation>
    <scope>NUCLEOTIDE SEQUENCE</scope>
    <source>
        <strain evidence="1">NBRC 10751</strain>
    </source>
</reference>
<gene>
    <name evidence="1" type="ORF">Amon02_000240100</name>
</gene>
<evidence type="ECO:0000313" key="2">
    <source>
        <dbReference type="Proteomes" id="UP001165064"/>
    </source>
</evidence>
<comment type="caution">
    <text evidence="1">The sequence shown here is derived from an EMBL/GenBank/DDBJ whole genome shotgun (WGS) entry which is preliminary data.</text>
</comment>